<gene>
    <name evidence="11 12" type="primary">thiM</name>
    <name evidence="12" type="ORF">EK0264_03485</name>
</gene>
<dbReference type="SUPFAM" id="SSF53613">
    <property type="entry name" value="Ribokinase-like"/>
    <property type="match status" value="1"/>
</dbReference>
<comment type="cofactor">
    <cofactor evidence="2 11">
        <name>Mg(2+)</name>
        <dbReference type="ChEBI" id="CHEBI:18420"/>
    </cofactor>
</comment>
<dbReference type="AlphaFoldDB" id="A0A7L4YLK6"/>
<dbReference type="Pfam" id="PF02110">
    <property type="entry name" value="HK"/>
    <property type="match status" value="1"/>
</dbReference>
<dbReference type="UniPathway" id="UPA00060">
    <property type="reaction ID" value="UER00139"/>
</dbReference>
<evidence type="ECO:0000256" key="1">
    <source>
        <dbReference type="ARBA" id="ARBA00001771"/>
    </source>
</evidence>
<feature type="binding site" evidence="11">
    <location>
        <position position="129"/>
    </location>
    <ligand>
        <name>ATP</name>
        <dbReference type="ChEBI" id="CHEBI:30616"/>
    </ligand>
</feature>
<dbReference type="InParanoid" id="A0A7L4YLK6"/>
<evidence type="ECO:0000256" key="2">
    <source>
        <dbReference type="ARBA" id="ARBA00001946"/>
    </source>
</evidence>
<evidence type="ECO:0000256" key="11">
    <source>
        <dbReference type="HAMAP-Rule" id="MF_00228"/>
    </source>
</evidence>
<evidence type="ECO:0000256" key="9">
    <source>
        <dbReference type="ARBA" id="ARBA00022842"/>
    </source>
</evidence>
<dbReference type="OrthoDB" id="8909021at2"/>
<keyword evidence="6 11" id="KW-0547">Nucleotide-binding</keyword>
<comment type="pathway">
    <text evidence="3 11">Cofactor biosynthesis; thiamine diphosphate biosynthesis; 4-methyl-5-(2-phosphoethyl)-thiazole from 5-(2-hydroxyethyl)-4-methylthiazole: step 1/1.</text>
</comment>
<sequence length="272" mass="26834">MDASATTTLTAADLAGALERYRTDMPLVQCLTNTVVQNFTANVLLASGASPAMVDNPREAGEFARIAGGVLVNLGTPQESTVAAMRHAVEAAGAAGTPWVLDPVAVGGLSWRTEIAAELPGIAAPTVVRGNASEVAAVAGGSGGGRGTESVDTPDDVAEAAQELARRFSGAVAVSGEVDLITDGDRTVRLAHGTPLLQKVTGAGCALGALVAGFAAVSDDPLVAASTATALFTLAAEDAAAASSGSGSFAVGLVDALGALSPEALADRVRIS</sequence>
<organism evidence="12 13">
    <name type="scientific">Epidermidibacterium keratini</name>
    <dbReference type="NCBI Taxonomy" id="1891644"/>
    <lineage>
        <taxon>Bacteria</taxon>
        <taxon>Bacillati</taxon>
        <taxon>Actinomycetota</taxon>
        <taxon>Actinomycetes</taxon>
        <taxon>Sporichthyales</taxon>
        <taxon>Sporichthyaceae</taxon>
        <taxon>Epidermidibacterium</taxon>
    </lineage>
</organism>
<reference evidence="12 13" key="1">
    <citation type="journal article" date="2018" name="Int. J. Syst. Evol. Microbiol.">
        <title>Epidermidibacterium keratini gen. nov., sp. nov., a member of the family Sporichthyaceae, isolated from keratin epidermis.</title>
        <authorList>
            <person name="Lee D.G."/>
            <person name="Trujillo M.E."/>
            <person name="Kang S."/>
            <person name="Nam J.J."/>
            <person name="Kim Y.J."/>
        </authorList>
    </citation>
    <scope>NUCLEOTIDE SEQUENCE [LARGE SCALE GENOMIC DNA]</scope>
    <source>
        <strain evidence="12 13">EPI-7</strain>
    </source>
</reference>
<keyword evidence="5 11" id="KW-0479">Metal-binding</keyword>
<dbReference type="EMBL" id="CP047156">
    <property type="protein sequence ID" value="QHB99436.1"/>
    <property type="molecule type" value="Genomic_DNA"/>
</dbReference>
<keyword evidence="9 11" id="KW-0460">Magnesium</keyword>
<dbReference type="PIRSF" id="PIRSF000513">
    <property type="entry name" value="Thz_kinase"/>
    <property type="match status" value="1"/>
</dbReference>
<keyword evidence="13" id="KW-1185">Reference proteome</keyword>
<evidence type="ECO:0000256" key="8">
    <source>
        <dbReference type="ARBA" id="ARBA00022840"/>
    </source>
</evidence>
<feature type="binding site" evidence="11">
    <location>
        <position position="175"/>
    </location>
    <ligand>
        <name>ATP</name>
        <dbReference type="ChEBI" id="CHEBI:30616"/>
    </ligand>
</feature>
<dbReference type="EC" id="2.7.1.50" evidence="11"/>
<evidence type="ECO:0000256" key="3">
    <source>
        <dbReference type="ARBA" id="ARBA00004868"/>
    </source>
</evidence>
<dbReference type="GO" id="GO:0005524">
    <property type="term" value="F:ATP binding"/>
    <property type="evidence" value="ECO:0007669"/>
    <property type="project" value="UniProtKB-UniRule"/>
</dbReference>
<dbReference type="PRINTS" id="PR01099">
    <property type="entry name" value="HYETHTZKNASE"/>
</dbReference>
<keyword evidence="10 11" id="KW-0784">Thiamine biosynthesis</keyword>
<dbReference type="HAMAP" id="MF_00228">
    <property type="entry name" value="Thz_kinase"/>
    <property type="match status" value="1"/>
</dbReference>
<keyword evidence="8 11" id="KW-0067">ATP-binding</keyword>
<dbReference type="InterPro" id="IPR029056">
    <property type="entry name" value="Ribokinase-like"/>
</dbReference>
<dbReference type="GO" id="GO:0009229">
    <property type="term" value="P:thiamine diphosphate biosynthetic process"/>
    <property type="evidence" value="ECO:0007669"/>
    <property type="project" value="UniProtKB-UniRule"/>
</dbReference>
<keyword evidence="7 11" id="KW-0418">Kinase</keyword>
<accession>A0A7L4YLK6</accession>
<evidence type="ECO:0000256" key="4">
    <source>
        <dbReference type="ARBA" id="ARBA00022679"/>
    </source>
</evidence>
<feature type="binding site" evidence="11">
    <location>
        <position position="53"/>
    </location>
    <ligand>
        <name>substrate</name>
    </ligand>
</feature>
<keyword evidence="4 11" id="KW-0808">Transferase</keyword>
<evidence type="ECO:0000256" key="10">
    <source>
        <dbReference type="ARBA" id="ARBA00022977"/>
    </source>
</evidence>
<dbReference type="GO" id="GO:0009228">
    <property type="term" value="P:thiamine biosynthetic process"/>
    <property type="evidence" value="ECO:0007669"/>
    <property type="project" value="UniProtKB-KW"/>
</dbReference>
<dbReference type="InterPro" id="IPR000417">
    <property type="entry name" value="Hyethyz_kinase"/>
</dbReference>
<dbReference type="Proteomes" id="UP000463857">
    <property type="component" value="Chromosome"/>
</dbReference>
<name>A0A7L4YLK6_9ACTN</name>
<comment type="function">
    <text evidence="11">Catalyzes the phosphorylation of the hydroxyl group of 4-methyl-5-beta-hydroxyethylthiazole (THZ).</text>
</comment>
<evidence type="ECO:0000313" key="12">
    <source>
        <dbReference type="EMBL" id="QHB99436.1"/>
    </source>
</evidence>
<comment type="similarity">
    <text evidence="11">Belongs to the Thz kinase family.</text>
</comment>
<evidence type="ECO:0000256" key="6">
    <source>
        <dbReference type="ARBA" id="ARBA00022741"/>
    </source>
</evidence>
<dbReference type="GO" id="GO:0000287">
    <property type="term" value="F:magnesium ion binding"/>
    <property type="evidence" value="ECO:0007669"/>
    <property type="project" value="UniProtKB-UniRule"/>
</dbReference>
<dbReference type="GO" id="GO:0004417">
    <property type="term" value="F:hydroxyethylthiazole kinase activity"/>
    <property type="evidence" value="ECO:0007669"/>
    <property type="project" value="UniProtKB-UniRule"/>
</dbReference>
<dbReference type="CDD" id="cd01170">
    <property type="entry name" value="THZ_kinase"/>
    <property type="match status" value="1"/>
</dbReference>
<proteinExistence type="inferred from homology"/>
<evidence type="ECO:0000313" key="13">
    <source>
        <dbReference type="Proteomes" id="UP000463857"/>
    </source>
</evidence>
<protein>
    <recommendedName>
        <fullName evidence="11">Hydroxyethylthiazole kinase</fullName>
        <ecNumber evidence="11">2.7.1.50</ecNumber>
    </recommendedName>
    <alternativeName>
        <fullName evidence="11">4-methyl-5-beta-hydroxyethylthiazole kinase</fullName>
        <shortName evidence="11">TH kinase</shortName>
        <shortName evidence="11">Thz kinase</shortName>
    </alternativeName>
</protein>
<dbReference type="KEGG" id="eke:EK0264_03485"/>
<dbReference type="RefSeq" id="WP_159542956.1">
    <property type="nucleotide sequence ID" value="NZ_CP047156.1"/>
</dbReference>
<evidence type="ECO:0000256" key="7">
    <source>
        <dbReference type="ARBA" id="ARBA00022777"/>
    </source>
</evidence>
<dbReference type="NCBIfam" id="NF006830">
    <property type="entry name" value="PRK09355.1"/>
    <property type="match status" value="1"/>
</dbReference>
<feature type="binding site" evidence="11">
    <location>
        <position position="202"/>
    </location>
    <ligand>
        <name>substrate</name>
    </ligand>
</feature>
<comment type="catalytic activity">
    <reaction evidence="1 11">
        <text>5-(2-hydroxyethyl)-4-methylthiazole + ATP = 4-methyl-5-(2-phosphooxyethyl)-thiazole + ADP + H(+)</text>
        <dbReference type="Rhea" id="RHEA:24212"/>
        <dbReference type="ChEBI" id="CHEBI:15378"/>
        <dbReference type="ChEBI" id="CHEBI:17957"/>
        <dbReference type="ChEBI" id="CHEBI:30616"/>
        <dbReference type="ChEBI" id="CHEBI:58296"/>
        <dbReference type="ChEBI" id="CHEBI:456216"/>
        <dbReference type="EC" id="2.7.1.50"/>
    </reaction>
</comment>
<dbReference type="Gene3D" id="3.40.1190.20">
    <property type="match status" value="1"/>
</dbReference>
<evidence type="ECO:0000256" key="5">
    <source>
        <dbReference type="ARBA" id="ARBA00022723"/>
    </source>
</evidence>